<proteinExistence type="predicted"/>
<reference evidence="3" key="1">
    <citation type="journal article" date="2016" name="Environ. Microbiol.">
        <title>The complete genome of a viable archaeum isolated from 123-million-year-old rock salt.</title>
        <authorList>
            <person name="Jaakkola S.T."/>
            <person name="Pfeiffer F."/>
            <person name="Ravantti J.J."/>
            <person name="Guo Q."/>
            <person name="Liu Y."/>
            <person name="Chen X."/>
            <person name="Ma H."/>
            <person name="Yang C."/>
            <person name="Oksanen H.M."/>
            <person name="Bamford D.H."/>
        </authorList>
    </citation>
    <scope>NUCLEOTIDE SEQUENCE</scope>
    <source>
        <strain evidence="3">JI20-1</strain>
        <plasmid evidence="3">Plasmid pSTJ003</plasmid>
    </source>
</reference>
<dbReference type="KEGG" id="hhb:Hhub_6085"/>
<protein>
    <submittedName>
        <fullName evidence="2">Uncharacterized protein</fullName>
    </submittedName>
</protein>
<sequence>MTDRLYYPPDHTEEVLRKATSGASTIEDLADLLEYTPKTTSNKAHDPVVLGLIERDDYQLSVSEDARRVVQLEDTAPLKNAFIELPGVQEILDRIEKEPIDVEEVGRLISFNTDSNAAAESTFKNYGRVYAQWIDYLGLGSYSNGVVAAGSIENTPEKEGPLDNPRGANSPNVRPEKVFEILPLLAQVESREELRERAEYSEGEVSKIVSTCYGLGIAESTRNGPELTNRGKELQQESVGNRKRMLREALLELPLVQAYCERVPEDEFKNQEVMEQVSEDYLKGWSEVTIQTRAKRLYSWLLFTELFEEKSRGYLESTENLEVGKLAAP</sequence>
<name>A0A0U5H8C7_9EURY</name>
<geneLocation type="plasmid" evidence="3">
    <name>pSTJ003</name>
</geneLocation>
<dbReference type="InterPro" id="IPR036388">
    <property type="entry name" value="WH-like_DNA-bd_sf"/>
</dbReference>
<dbReference type="RefSeq" id="WP_082687325.1">
    <property type="nucleotide sequence ID" value="NZ_LN831305.1"/>
</dbReference>
<dbReference type="Gene3D" id="1.10.10.10">
    <property type="entry name" value="Winged helix-like DNA-binding domain superfamily/Winged helix DNA-binding domain"/>
    <property type="match status" value="1"/>
</dbReference>
<gene>
    <name evidence="2" type="ORF">HHUB_6085</name>
</gene>
<organism evidence="2 3">
    <name type="scientific">Halobacterium hubeiense</name>
    <dbReference type="NCBI Taxonomy" id="1407499"/>
    <lineage>
        <taxon>Archaea</taxon>
        <taxon>Methanobacteriati</taxon>
        <taxon>Methanobacteriota</taxon>
        <taxon>Stenosarchaea group</taxon>
        <taxon>Halobacteria</taxon>
        <taxon>Halobacteriales</taxon>
        <taxon>Halobacteriaceae</taxon>
        <taxon>Halobacterium</taxon>
    </lineage>
</organism>
<feature type="region of interest" description="Disordered" evidence="1">
    <location>
        <begin position="153"/>
        <end position="173"/>
    </location>
</feature>
<dbReference type="Pfam" id="PF09821">
    <property type="entry name" value="AAA_assoc_C"/>
    <property type="match status" value="1"/>
</dbReference>
<evidence type="ECO:0000313" key="2">
    <source>
        <dbReference type="EMBL" id="CQH65240.1"/>
    </source>
</evidence>
<accession>A0A0U5H8C7</accession>
<dbReference type="EMBL" id="LN831305">
    <property type="protein sequence ID" value="CQH65240.1"/>
    <property type="molecule type" value="Genomic_DNA"/>
</dbReference>
<dbReference type="GeneID" id="32029185"/>
<evidence type="ECO:0000313" key="3">
    <source>
        <dbReference type="Proteomes" id="UP000066737"/>
    </source>
</evidence>
<dbReference type="AlphaFoldDB" id="A0A0U5H8C7"/>
<evidence type="ECO:0000256" key="1">
    <source>
        <dbReference type="SAM" id="MobiDB-lite"/>
    </source>
</evidence>
<dbReference type="InterPro" id="IPR018632">
    <property type="entry name" value="AAA-associated_dom_C"/>
</dbReference>
<dbReference type="Proteomes" id="UP000066737">
    <property type="component" value="Plasmid pSTJ003"/>
</dbReference>
<dbReference type="OrthoDB" id="330874at2157"/>
<keyword evidence="3" id="KW-1185">Reference proteome</keyword>